<dbReference type="Pfam" id="PF05838">
    <property type="entry name" value="Glyco_hydro_108"/>
    <property type="match status" value="1"/>
</dbReference>
<dbReference type="OrthoDB" id="9815229at2"/>
<reference evidence="5 6" key="1">
    <citation type="submission" date="2016-03" db="EMBL/GenBank/DDBJ databases">
        <title>Draft Genome Sequence of the Strain BR 10245 (Bradyrhizobium sp.) isolated from nodules of Centrolobium paraense.</title>
        <authorList>
            <person name="Simoes-Araujo J.L.Sr."/>
            <person name="Barauna A.C."/>
            <person name="Silva K."/>
            <person name="Zilli J.E."/>
        </authorList>
    </citation>
    <scope>NUCLEOTIDE SEQUENCE [LARGE SCALE GENOMIC DNA]</scope>
    <source>
        <strain evidence="5 6">BR 10245</strain>
    </source>
</reference>
<feature type="domain" description="TtsA-like Glycoside hydrolase family 108" evidence="3">
    <location>
        <begin position="11"/>
        <end position="95"/>
    </location>
</feature>
<evidence type="ECO:0000313" key="6">
    <source>
        <dbReference type="Proteomes" id="UP000076959"/>
    </source>
</evidence>
<evidence type="ECO:0000259" key="3">
    <source>
        <dbReference type="Pfam" id="PF05838"/>
    </source>
</evidence>
<organism evidence="5 6">
    <name type="scientific">Bradyrhizobium centrolobii</name>
    <dbReference type="NCBI Taxonomy" id="1505087"/>
    <lineage>
        <taxon>Bacteria</taxon>
        <taxon>Pseudomonadati</taxon>
        <taxon>Pseudomonadota</taxon>
        <taxon>Alphaproteobacteria</taxon>
        <taxon>Hyphomicrobiales</taxon>
        <taxon>Nitrobacteraceae</taxon>
        <taxon>Bradyrhizobium</taxon>
    </lineage>
</organism>
<evidence type="ECO:0000313" key="5">
    <source>
        <dbReference type="EMBL" id="OAF05474.1"/>
    </source>
</evidence>
<keyword evidence="2" id="KW-0812">Transmembrane</keyword>
<dbReference type="InterPro" id="IPR008565">
    <property type="entry name" value="TtsA-like_GH18_dom"/>
</dbReference>
<dbReference type="SUPFAM" id="SSF53955">
    <property type="entry name" value="Lysozyme-like"/>
    <property type="match status" value="1"/>
</dbReference>
<feature type="transmembrane region" description="Helical" evidence="2">
    <location>
        <begin position="233"/>
        <end position="251"/>
    </location>
</feature>
<dbReference type="CDD" id="cd13926">
    <property type="entry name" value="N-acetylmuramidase_GH108"/>
    <property type="match status" value="1"/>
</dbReference>
<sequence length="260" mass="28614">MTAENFSDCLRRVLIHEGGYSNDADDPGGATMWGITHIDYDAYRRRKGQPPQDVRRMTVTERDEIYHRKYWIGSRCDELPSGVDYCVFDGSVNSGVAQSTKWLQRALGVTVDGYIGDQTLLAASHVDPDNLIKDICAQRRRFLQSLRTFKTFGRGWMRRVNEVEKAATAMSENPNDRPPDTGAKAPPKDIKGAPVGTGTAAGGTTITTVLASIVQQIQDTLAPYSDTLSAIKYVLFAAALIGLGITAYTIWKHEQVKAVS</sequence>
<comment type="caution">
    <text evidence="5">The sequence shown here is derived from an EMBL/GenBank/DDBJ whole genome shotgun (WGS) entry which is preliminary data.</text>
</comment>
<feature type="region of interest" description="Disordered" evidence="1">
    <location>
        <begin position="167"/>
        <end position="197"/>
    </location>
</feature>
<dbReference type="STRING" id="1505087.AYJ54_00785"/>
<dbReference type="InterPro" id="IPR018537">
    <property type="entry name" value="Peptidoglycan-bd_3"/>
</dbReference>
<keyword evidence="6" id="KW-1185">Reference proteome</keyword>
<dbReference type="Proteomes" id="UP000076959">
    <property type="component" value="Unassembled WGS sequence"/>
</dbReference>
<accession>A0A176YFR5</accession>
<dbReference type="Pfam" id="PF09374">
    <property type="entry name" value="PG_binding_3"/>
    <property type="match status" value="1"/>
</dbReference>
<dbReference type="EMBL" id="LUUB01000079">
    <property type="protein sequence ID" value="OAF05474.1"/>
    <property type="molecule type" value="Genomic_DNA"/>
</dbReference>
<name>A0A176YFR5_9BRAD</name>
<evidence type="ECO:0000256" key="2">
    <source>
        <dbReference type="SAM" id="Phobius"/>
    </source>
</evidence>
<keyword evidence="2" id="KW-0472">Membrane</keyword>
<dbReference type="AlphaFoldDB" id="A0A176YFR5"/>
<proteinExistence type="predicted"/>
<evidence type="ECO:0000256" key="1">
    <source>
        <dbReference type="SAM" id="MobiDB-lite"/>
    </source>
</evidence>
<keyword evidence="2" id="KW-1133">Transmembrane helix</keyword>
<dbReference type="Gene3D" id="1.20.141.10">
    <property type="entry name" value="Chitosanase, subunit A, domain 1"/>
    <property type="match status" value="1"/>
</dbReference>
<protein>
    <submittedName>
        <fullName evidence="5">Uncharacterized protein</fullName>
    </submittedName>
</protein>
<evidence type="ECO:0000259" key="4">
    <source>
        <dbReference type="Pfam" id="PF09374"/>
    </source>
</evidence>
<feature type="domain" description="Peptidoglycan binding" evidence="4">
    <location>
        <begin position="100"/>
        <end position="160"/>
    </location>
</feature>
<dbReference type="InterPro" id="IPR023346">
    <property type="entry name" value="Lysozyme-like_dom_sf"/>
</dbReference>
<dbReference type="RefSeq" id="WP_063703580.1">
    <property type="nucleotide sequence ID" value="NZ_LUUB01000079.1"/>
</dbReference>
<gene>
    <name evidence="5" type="ORF">AYJ54_00785</name>
</gene>